<dbReference type="Pfam" id="PF08308">
    <property type="entry name" value="PEGA"/>
    <property type="match status" value="1"/>
</dbReference>
<dbReference type="Proteomes" id="UP000228996">
    <property type="component" value="Unassembled WGS sequence"/>
</dbReference>
<keyword evidence="1" id="KW-1133">Transmembrane helix</keyword>
<keyword evidence="1" id="KW-0812">Transmembrane</keyword>
<evidence type="ECO:0000256" key="1">
    <source>
        <dbReference type="SAM" id="Phobius"/>
    </source>
</evidence>
<protein>
    <recommendedName>
        <fullName evidence="2">PEGA domain-containing protein</fullName>
    </recommendedName>
</protein>
<feature type="transmembrane region" description="Helical" evidence="1">
    <location>
        <begin position="7"/>
        <end position="24"/>
    </location>
</feature>
<name>A0A2M6XC96_9BACT</name>
<sequence length="396" mass="44489">MTHKRNIFFFLVVASILVTTYLVIKIAKGYKLDLENMSFQPTGLLVATSNPDGAKIWINGLLKGATNSTISLTPREYKVEIKKAGYLPWSKTLKLEKELVVQTNALLFPILPDLKALTFNGAEKPVISPDLSKVVYQTTTKPAGIWVLDLNDFPFGINRESRQIFVGSLRGRDLTAASYQWTPDSKQILLTFTTGKIKENFSLDSNTLTDEIALKDISQDLFSLNLQWTSEQKIRKDQQMEKLVPELADIIENKTRDLSFSPDETKILYTATASAQIPDNLIPAINGASTQKQERTIKPDHTYVYDIKEDKNFPLALSLSRPFTLSWFPTSRHLILVEKNKVTIMEYDGTNQTVVYNTPFVDLNAFSFPSGNRLLVLTTISSDPKAPANLYAVSLK</sequence>
<evidence type="ECO:0000313" key="3">
    <source>
        <dbReference type="EMBL" id="PIU03301.1"/>
    </source>
</evidence>
<accession>A0A2M6XC96</accession>
<organism evidence="3 4">
    <name type="scientific">Candidatus Shapirobacteria bacterium CG08_land_8_20_14_0_20_39_18</name>
    <dbReference type="NCBI Taxonomy" id="1974883"/>
    <lineage>
        <taxon>Bacteria</taxon>
        <taxon>Candidatus Shapironibacteriota</taxon>
    </lineage>
</organism>
<keyword evidence="1" id="KW-0472">Membrane</keyword>
<evidence type="ECO:0000313" key="4">
    <source>
        <dbReference type="Proteomes" id="UP000228996"/>
    </source>
</evidence>
<reference evidence="4" key="1">
    <citation type="submission" date="2017-09" db="EMBL/GenBank/DDBJ databases">
        <title>Depth-based differentiation of microbial function through sediment-hosted aquifers and enrichment of novel symbionts in the deep terrestrial subsurface.</title>
        <authorList>
            <person name="Probst A.J."/>
            <person name="Ladd B."/>
            <person name="Jarett J.K."/>
            <person name="Geller-Mcgrath D.E."/>
            <person name="Sieber C.M.K."/>
            <person name="Emerson J.B."/>
            <person name="Anantharaman K."/>
            <person name="Thomas B.C."/>
            <person name="Malmstrom R."/>
            <person name="Stieglmeier M."/>
            <person name="Klingl A."/>
            <person name="Woyke T."/>
            <person name="Ryan C.M."/>
            <person name="Banfield J.F."/>
        </authorList>
    </citation>
    <scope>NUCLEOTIDE SEQUENCE [LARGE SCALE GENOMIC DNA]</scope>
</reference>
<feature type="domain" description="PEGA" evidence="2">
    <location>
        <begin position="43"/>
        <end position="104"/>
    </location>
</feature>
<comment type="caution">
    <text evidence="3">The sequence shown here is derived from an EMBL/GenBank/DDBJ whole genome shotgun (WGS) entry which is preliminary data.</text>
</comment>
<proteinExistence type="predicted"/>
<dbReference type="EMBL" id="PEYO01000018">
    <property type="protein sequence ID" value="PIU03301.1"/>
    <property type="molecule type" value="Genomic_DNA"/>
</dbReference>
<evidence type="ECO:0000259" key="2">
    <source>
        <dbReference type="Pfam" id="PF08308"/>
    </source>
</evidence>
<dbReference type="InterPro" id="IPR013229">
    <property type="entry name" value="PEGA"/>
</dbReference>
<dbReference type="AlphaFoldDB" id="A0A2M6XC96"/>
<dbReference type="SUPFAM" id="SSF82171">
    <property type="entry name" value="DPP6 N-terminal domain-like"/>
    <property type="match status" value="1"/>
</dbReference>
<gene>
    <name evidence="3" type="ORF">COT44_03690</name>
</gene>